<keyword evidence="2" id="KW-1185">Reference proteome</keyword>
<name>A0ABN7W9L2_GIGMA</name>
<reference evidence="1 2" key="1">
    <citation type="submission" date="2021-06" db="EMBL/GenBank/DDBJ databases">
        <authorList>
            <person name="Kallberg Y."/>
            <person name="Tangrot J."/>
            <person name="Rosling A."/>
        </authorList>
    </citation>
    <scope>NUCLEOTIDE SEQUENCE [LARGE SCALE GENOMIC DNA]</scope>
    <source>
        <strain evidence="1 2">120-4 pot B 10/14</strain>
    </source>
</reference>
<dbReference type="EMBL" id="CAJVQB010034285">
    <property type="protein sequence ID" value="CAG8820953.1"/>
    <property type="molecule type" value="Genomic_DNA"/>
</dbReference>
<evidence type="ECO:0000313" key="2">
    <source>
        <dbReference type="Proteomes" id="UP000789901"/>
    </source>
</evidence>
<evidence type="ECO:0000313" key="1">
    <source>
        <dbReference type="EMBL" id="CAG8820953.1"/>
    </source>
</evidence>
<feature type="non-terminal residue" evidence="1">
    <location>
        <position position="1"/>
    </location>
</feature>
<gene>
    <name evidence="1" type="ORF">GMARGA_LOCUS27709</name>
</gene>
<sequence length="81" mass="9019">KPVLSSSLDNLLDEKIPLGTKSNSVKEADTRLPLLYAKLDSDESSDSSVKWVLKEEETEAVLFSFHDDPLAGHFGFYATFQ</sequence>
<dbReference type="Proteomes" id="UP000789901">
    <property type="component" value="Unassembled WGS sequence"/>
</dbReference>
<protein>
    <submittedName>
        <fullName evidence="1">8631_t:CDS:1</fullName>
    </submittedName>
</protein>
<organism evidence="1 2">
    <name type="scientific">Gigaspora margarita</name>
    <dbReference type="NCBI Taxonomy" id="4874"/>
    <lineage>
        <taxon>Eukaryota</taxon>
        <taxon>Fungi</taxon>
        <taxon>Fungi incertae sedis</taxon>
        <taxon>Mucoromycota</taxon>
        <taxon>Glomeromycotina</taxon>
        <taxon>Glomeromycetes</taxon>
        <taxon>Diversisporales</taxon>
        <taxon>Gigasporaceae</taxon>
        <taxon>Gigaspora</taxon>
    </lineage>
</organism>
<comment type="caution">
    <text evidence="1">The sequence shown here is derived from an EMBL/GenBank/DDBJ whole genome shotgun (WGS) entry which is preliminary data.</text>
</comment>
<proteinExistence type="predicted"/>
<feature type="non-terminal residue" evidence="1">
    <location>
        <position position="81"/>
    </location>
</feature>
<accession>A0ABN7W9L2</accession>